<keyword evidence="3" id="KW-1185">Reference proteome</keyword>
<comment type="caution">
    <text evidence="2">The sequence shown here is derived from an EMBL/GenBank/DDBJ whole genome shotgun (WGS) entry which is preliminary data.</text>
</comment>
<evidence type="ECO:0000256" key="1">
    <source>
        <dbReference type="SAM" id="MobiDB-lite"/>
    </source>
</evidence>
<dbReference type="InterPro" id="IPR016024">
    <property type="entry name" value="ARM-type_fold"/>
</dbReference>
<protein>
    <submittedName>
        <fullName evidence="2">Uncharacterized protein</fullName>
    </submittedName>
</protein>
<proteinExistence type="predicted"/>
<dbReference type="RefSeq" id="WP_034877683.1">
    <property type="nucleotide sequence ID" value="NZ_JOKG01000004.1"/>
</dbReference>
<evidence type="ECO:0000313" key="2">
    <source>
        <dbReference type="EMBL" id="KEQ12316.1"/>
    </source>
</evidence>
<reference evidence="2 3" key="1">
    <citation type="submission" date="2014-06" db="EMBL/GenBank/DDBJ databases">
        <title>Whole Genome Sequences of Three Symbiotic Endozoicomonas Bacteria.</title>
        <authorList>
            <person name="Neave M.J."/>
            <person name="Apprill A."/>
            <person name="Voolstra C.R."/>
        </authorList>
    </citation>
    <scope>NUCLEOTIDE SEQUENCE [LARGE SCALE GENOMIC DNA]</scope>
    <source>
        <strain evidence="2 3">LMG 24815</strain>
    </source>
</reference>
<gene>
    <name evidence="2" type="ORF">GZ77_17300</name>
</gene>
<name>A0A081N1J3_9GAMM</name>
<sequence>MVFRRSTSSESVAGFSSTQPEVPENRNARFRSSSVSAQEGKSYLGTSSQLQRLPTALSERTVKHITTVKACITLARLLAGVSQSARSFVVSRSQDLVYTLLQNNTPQARESAHKLIDKLDRQQKEQNEDLADWRCNAYSQLGQQYAEANDTDKLIQIAESMENELSHCSSSHSRLVRMSLANTCQTIAEQTMNLKTLAANKKAANYVVNIARFSNDATVQEWQIQRATDLLKPITSSSSPDVRHFAVQFMKDLENNASDPLKVNQFLQPYKFDIAPTAFATEHLSSDETIEMKADNSTAPQKVVVYGRNSDQMIQRVETSYQLNGHVKASDNSYKQLPFNSGSIDIMASEPVSQSEASLVARQRLAKRFDAGDITQLPSQGTDYTMAQLDPGESDRILFYTDIDAPYRQREQWLSDLQNFAVMLNCDPVNKQSRWQRVRFLINCDGLTNPSDINFRRQGIMDDVNRLLKPMGLTMDEGHFAMTATLSRELPEAYRDDFHRQFTPGAEMTFSEHHQRG</sequence>
<feature type="compositionally biased region" description="Polar residues" evidence="1">
    <location>
        <begin position="30"/>
        <end position="43"/>
    </location>
</feature>
<organism evidence="2 3">
    <name type="scientific">Endozoicomonas montiporae</name>
    <dbReference type="NCBI Taxonomy" id="1027273"/>
    <lineage>
        <taxon>Bacteria</taxon>
        <taxon>Pseudomonadati</taxon>
        <taxon>Pseudomonadota</taxon>
        <taxon>Gammaproteobacteria</taxon>
        <taxon>Oceanospirillales</taxon>
        <taxon>Endozoicomonadaceae</taxon>
        <taxon>Endozoicomonas</taxon>
    </lineage>
</organism>
<feature type="compositionally biased region" description="Polar residues" evidence="1">
    <location>
        <begin position="1"/>
        <end position="20"/>
    </location>
</feature>
<evidence type="ECO:0000313" key="3">
    <source>
        <dbReference type="Proteomes" id="UP000028006"/>
    </source>
</evidence>
<accession>A0A081N1J3</accession>
<dbReference type="AlphaFoldDB" id="A0A081N1J3"/>
<feature type="region of interest" description="Disordered" evidence="1">
    <location>
        <begin position="1"/>
        <end position="43"/>
    </location>
</feature>
<dbReference type="EMBL" id="JOKG01000004">
    <property type="protein sequence ID" value="KEQ12316.1"/>
    <property type="molecule type" value="Genomic_DNA"/>
</dbReference>
<dbReference type="Proteomes" id="UP000028006">
    <property type="component" value="Unassembled WGS sequence"/>
</dbReference>
<dbReference type="SUPFAM" id="SSF48371">
    <property type="entry name" value="ARM repeat"/>
    <property type="match status" value="1"/>
</dbReference>